<reference evidence="5" key="1">
    <citation type="submission" date="2012-03" db="EMBL/GenBank/DDBJ databases">
        <title>Fervidicoccus fontis complete genome analysis confirms its distinct phylogenetic position and predicts its environmental function.</title>
        <authorList>
            <person name="Lebedinsky A.V."/>
            <person name="Mardanov A.V."/>
            <person name="Gumerov V.M."/>
            <person name="Beletsky A.V."/>
            <person name="Kublanov I.V."/>
            <person name="Perevalova A.A."/>
            <person name="Bonch-Osmolovskaya E.A."/>
            <person name="Ravin N.V."/>
            <person name="Skryabin K.G."/>
        </authorList>
    </citation>
    <scope>NUCLEOTIDE SEQUENCE [LARGE SCALE GENOMIC DNA]</scope>
    <source>
        <strain evidence="5">DSM 19380 / VKM B-2539 / Kam940</strain>
    </source>
</reference>
<keyword evidence="1 4" id="KW-0238">DNA-binding</keyword>
<evidence type="ECO:0000256" key="1">
    <source>
        <dbReference type="ARBA" id="ARBA00023125"/>
    </source>
</evidence>
<protein>
    <submittedName>
        <fullName evidence="4">Single-strand DNA-binding protein</fullName>
    </submittedName>
</protein>
<dbReference type="GO" id="GO:0003677">
    <property type="term" value="F:DNA binding"/>
    <property type="evidence" value="ECO:0007669"/>
    <property type="project" value="UniProtKB-KW"/>
</dbReference>
<dbReference type="Pfam" id="PF01336">
    <property type="entry name" value="tRNA_anti-codon"/>
    <property type="match status" value="1"/>
</dbReference>
<dbReference type="eggNOG" id="arCOG01510">
    <property type="taxonomic scope" value="Archaea"/>
</dbReference>
<organism evidence="4 5">
    <name type="scientific">Fervidicoccus fontis (strain DSM 19380 / JCM 18336 / VKM B-2539 / Kam940)</name>
    <dbReference type="NCBI Taxonomy" id="1163730"/>
    <lineage>
        <taxon>Archaea</taxon>
        <taxon>Thermoproteota</taxon>
        <taxon>Thermoprotei</taxon>
        <taxon>Fervidicoccales</taxon>
        <taxon>Fervidicoccaceae</taxon>
        <taxon>Fervidicoccus</taxon>
    </lineage>
</organism>
<dbReference type="STRING" id="1163730.FFONT_0127"/>
<dbReference type="KEGG" id="ffo:FFONT_0127"/>
<feature type="region of interest" description="Disordered" evidence="2">
    <location>
        <begin position="1"/>
        <end position="22"/>
    </location>
</feature>
<dbReference type="Gene3D" id="2.40.50.140">
    <property type="entry name" value="Nucleic acid-binding proteins"/>
    <property type="match status" value="1"/>
</dbReference>
<dbReference type="OrthoDB" id="6262at2157"/>
<proteinExistence type="predicted"/>
<dbReference type="InParanoid" id="H9ZZG2"/>
<accession>H9ZZG2</accession>
<dbReference type="InterPro" id="IPR012340">
    <property type="entry name" value="NA-bd_OB-fold"/>
</dbReference>
<evidence type="ECO:0000313" key="5">
    <source>
        <dbReference type="Proteomes" id="UP000007391"/>
    </source>
</evidence>
<gene>
    <name evidence="4" type="ordered locus">FFONT_0127</name>
</gene>
<dbReference type="CDD" id="cd04491">
    <property type="entry name" value="SoSSB_OBF"/>
    <property type="match status" value="1"/>
</dbReference>
<feature type="compositionally biased region" description="Basic and acidic residues" evidence="2">
    <location>
        <begin position="11"/>
        <end position="21"/>
    </location>
</feature>
<keyword evidence="5" id="KW-1185">Reference proteome</keyword>
<evidence type="ECO:0000259" key="3">
    <source>
        <dbReference type="Pfam" id="PF01336"/>
    </source>
</evidence>
<evidence type="ECO:0000313" key="4">
    <source>
        <dbReference type="EMBL" id="AFH42119.1"/>
    </source>
</evidence>
<dbReference type="GO" id="GO:0010212">
    <property type="term" value="P:response to ionizing radiation"/>
    <property type="evidence" value="ECO:0007669"/>
    <property type="project" value="TreeGrafter"/>
</dbReference>
<name>H9ZZG2_FERFK</name>
<feature type="domain" description="OB" evidence="3">
    <location>
        <begin position="26"/>
        <end position="98"/>
    </location>
</feature>
<feature type="compositionally biased region" description="Basic and acidic residues" evidence="2">
    <location>
        <begin position="140"/>
        <end position="156"/>
    </location>
</feature>
<feature type="region of interest" description="Disordered" evidence="2">
    <location>
        <begin position="99"/>
        <end position="156"/>
    </location>
</feature>
<dbReference type="HOGENOM" id="CLU_110881_2_0_2"/>
<dbReference type="NCBIfam" id="NF005050">
    <property type="entry name" value="PRK06461.1-4"/>
    <property type="match status" value="1"/>
</dbReference>
<reference evidence="4 5" key="2">
    <citation type="journal article" date="2014" name="Extremophiles">
        <title>Analysis of the complete genome of Fervidococcus fontis confirms the distinct phylogenetic position of the order Fervidicoccales and suggests its environmental function.</title>
        <authorList>
            <person name="Lebedinsky A.V."/>
            <person name="Mardanov A.V."/>
            <person name="Kublanov I.V."/>
            <person name="Gumerov V.M."/>
            <person name="Beletsky A.V."/>
            <person name="Perevalova A.A."/>
            <person name="Bidzhieva S.Kh."/>
            <person name="Bonch-Osmolovskaya E.A."/>
            <person name="Skryabin K.G."/>
            <person name="Ravin N.V."/>
        </authorList>
    </citation>
    <scope>NUCLEOTIDE SEQUENCE [LARGE SCALE GENOMIC DNA]</scope>
    <source>
        <strain evidence="5">DSM 19380 / VKM B-2539 / Kam940</strain>
    </source>
</reference>
<evidence type="ECO:0000256" key="2">
    <source>
        <dbReference type="SAM" id="MobiDB-lite"/>
    </source>
</evidence>
<dbReference type="FunCoup" id="H9ZZG2">
    <property type="interactions" value="43"/>
</dbReference>
<dbReference type="InterPro" id="IPR004365">
    <property type="entry name" value="NA-bd_OB_tRNA"/>
</dbReference>
<dbReference type="AlphaFoldDB" id="H9ZZG2"/>
<sequence length="156" mass="17341">MSEEKDMGEEPQNKKIMDLKQGESSVSIKARVLETGDTKTIETKKGTRTISEAILGDDTGRIKATFWGDKAGSVQEGQAVEVKGAWTTSFRGKVQLNVGSSSEVSQIDDSEVPQKDEVPESEPTAPMEDRGYGSRRQGGGRRDYRQGRNYPRKREW</sequence>
<dbReference type="EMBL" id="CP003423">
    <property type="protein sequence ID" value="AFH42119.1"/>
    <property type="molecule type" value="Genomic_DNA"/>
</dbReference>
<dbReference type="GeneID" id="12449190"/>
<dbReference type="PANTHER" id="PTHR13356">
    <property type="entry name" value="OB FOLD NUCLEIC ACID BINDING PROTEIN-RELATED"/>
    <property type="match status" value="1"/>
</dbReference>
<dbReference type="RefSeq" id="WP_014557268.1">
    <property type="nucleotide sequence ID" value="NC_017461.1"/>
</dbReference>
<dbReference type="InterPro" id="IPR051231">
    <property type="entry name" value="SOSS-B"/>
</dbReference>
<dbReference type="SUPFAM" id="SSF50249">
    <property type="entry name" value="Nucleic acid-binding proteins"/>
    <property type="match status" value="1"/>
</dbReference>
<dbReference type="PANTHER" id="PTHR13356:SF0">
    <property type="entry name" value="SOSS COMPLEX SUBUNIT B HOMOLOG"/>
    <property type="match status" value="1"/>
</dbReference>
<dbReference type="GO" id="GO:0000724">
    <property type="term" value="P:double-strand break repair via homologous recombination"/>
    <property type="evidence" value="ECO:0007669"/>
    <property type="project" value="TreeGrafter"/>
</dbReference>
<dbReference type="Proteomes" id="UP000007391">
    <property type="component" value="Chromosome"/>
</dbReference>